<evidence type="ECO:0000256" key="1">
    <source>
        <dbReference type="SAM" id="MobiDB-lite"/>
    </source>
</evidence>
<dbReference type="EMBL" id="DS469560">
    <property type="protein sequence ID" value="EDO42806.1"/>
    <property type="molecule type" value="Genomic_DNA"/>
</dbReference>
<dbReference type="KEGG" id="nve:5514691"/>
<dbReference type="InParanoid" id="A7S0B7"/>
<dbReference type="AlphaFoldDB" id="A7S0B7"/>
<reference evidence="2 3" key="1">
    <citation type="journal article" date="2007" name="Science">
        <title>Sea anemone genome reveals ancestral eumetazoan gene repertoire and genomic organization.</title>
        <authorList>
            <person name="Putnam N.H."/>
            <person name="Srivastava M."/>
            <person name="Hellsten U."/>
            <person name="Dirks B."/>
            <person name="Chapman J."/>
            <person name="Salamov A."/>
            <person name="Terry A."/>
            <person name="Shapiro H."/>
            <person name="Lindquist E."/>
            <person name="Kapitonov V.V."/>
            <person name="Jurka J."/>
            <person name="Genikhovich G."/>
            <person name="Grigoriev I.V."/>
            <person name="Lucas S.M."/>
            <person name="Steele R.E."/>
            <person name="Finnerty J.R."/>
            <person name="Technau U."/>
            <person name="Martindale M.Q."/>
            <person name="Rokhsar D.S."/>
        </authorList>
    </citation>
    <scope>NUCLEOTIDE SEQUENCE [LARGE SCALE GENOMIC DNA]</scope>
    <source>
        <strain evidence="3">CH2 X CH6</strain>
    </source>
</reference>
<feature type="non-terminal residue" evidence="2">
    <location>
        <position position="343"/>
    </location>
</feature>
<feature type="region of interest" description="Disordered" evidence="1">
    <location>
        <begin position="202"/>
        <end position="255"/>
    </location>
</feature>
<dbReference type="OrthoDB" id="668540at2759"/>
<gene>
    <name evidence="2" type="ORF">NEMVEDRAFT_v1g241954</name>
</gene>
<dbReference type="PhylomeDB" id="A7S0B7"/>
<dbReference type="STRING" id="45351.A7S0B7"/>
<sequence>MEFCSSWIDRRNVGFGSGCPLKNLLPKGGSPKKVTFALQQSGKRPSRIRPMSFPCVLGMHEVGWDDGTFHSSTGAAQKLGTRPSNGGTKNSGFEIVGGKSNGEVASYLFQRQGVATSFSKTVGEKEEGGFSGQRWSSNEGMNENEEDDAELDDKFQNLALNNNEKKADTPIEEIASTAKKLWEAQDSGEEKQGVTSGILMGDQWRDNAWGPSVPHVTQSEHAVSQPIMVQRPVKPGAYNGNNSDSHGVLSPRSTDGVGLSMVEYVLRSSPGGQELDSQIMKTGFGSSPPGDHSKGKGTPKKTRASPFEEETEEDLEEHEQDLNTPQAHKKQTGEDKDKAHSTF</sequence>
<proteinExistence type="predicted"/>
<name>A7S0B7_NEMVE</name>
<keyword evidence="3" id="KW-1185">Reference proteome</keyword>
<organism evidence="2 3">
    <name type="scientific">Nematostella vectensis</name>
    <name type="common">Starlet sea anemone</name>
    <dbReference type="NCBI Taxonomy" id="45351"/>
    <lineage>
        <taxon>Eukaryota</taxon>
        <taxon>Metazoa</taxon>
        <taxon>Cnidaria</taxon>
        <taxon>Anthozoa</taxon>
        <taxon>Hexacorallia</taxon>
        <taxon>Actiniaria</taxon>
        <taxon>Edwardsiidae</taxon>
        <taxon>Nematostella</taxon>
    </lineage>
</organism>
<feature type="region of interest" description="Disordered" evidence="1">
    <location>
        <begin position="122"/>
        <end position="147"/>
    </location>
</feature>
<feature type="region of interest" description="Disordered" evidence="1">
    <location>
        <begin position="268"/>
        <end position="343"/>
    </location>
</feature>
<accession>A7S0B7</accession>
<evidence type="ECO:0000313" key="2">
    <source>
        <dbReference type="EMBL" id="EDO42806.1"/>
    </source>
</evidence>
<evidence type="ECO:0000313" key="3">
    <source>
        <dbReference type="Proteomes" id="UP000001593"/>
    </source>
</evidence>
<feature type="compositionally biased region" description="Basic and acidic residues" evidence="1">
    <location>
        <begin position="331"/>
        <end position="343"/>
    </location>
</feature>
<dbReference type="HOGENOM" id="CLU_810331_0_0_1"/>
<protein>
    <submittedName>
        <fullName evidence="2">Uncharacterized protein</fullName>
    </submittedName>
</protein>
<dbReference type="Proteomes" id="UP000001593">
    <property type="component" value="Unassembled WGS sequence"/>
</dbReference>
<dbReference type="eggNOG" id="KOG1488">
    <property type="taxonomic scope" value="Eukaryota"/>
</dbReference>
<feature type="compositionally biased region" description="Acidic residues" evidence="1">
    <location>
        <begin position="307"/>
        <end position="319"/>
    </location>
</feature>